<dbReference type="PANTHER" id="PTHR12788:SF10">
    <property type="entry name" value="PROTEIN-TYROSINE SULFOTRANSFERASE"/>
    <property type="match status" value="1"/>
</dbReference>
<keyword evidence="3 6" id="KW-0808">Transferase</keyword>
<evidence type="ECO:0000256" key="2">
    <source>
        <dbReference type="ARBA" id="ARBA00013262"/>
    </source>
</evidence>
<dbReference type="Pfam" id="PF13469">
    <property type="entry name" value="Sulfotransfer_3"/>
    <property type="match status" value="1"/>
</dbReference>
<sequence length="1276" mass="142078">MDSNRLFGNVVTGLARCLSADDNVIDGGWESLVQLLEADIPRQVESLQRAKELSDDSAAATIKHYADILKHMHHAMFQYHDTKTKNVSEAWKHLSKGNEYKMSTLAPFDEAFELDKVSRSGSTLLERILDAHPLIVGTGEDSVFNGRLDSIRNDIIKASMAGQGEFLQTVKKLADDVVVDMIKRWEIIDANTNSEEDLSQREHKSQRDLEPMDSIFSAFKHDFPPGGFDYTSEFSSLARLYHGYRDVMEHWDKVLPGRVTHIRYEDLVKDLPGMAPKILEKAGVPWDPAVLEFHQKKHAVNTLSTTQVRKGWKRYEEFLEPLLKRIGSRVEFKLSTSLTPKTQLQRAASRFGRQISRMRQNPSHPIAAMAQSHFQLSSPNNKRPLSLSRHHQASTNIDAGADGVTVLMDNSIGANNVPASNRVIRRAASHLLNKDSYGREIAVVNYGANIHRIPLDGDEKRTESSTQVNRQVVPQDRSFLLDNEDDATANITDDAAARSLIFRKSPTTKTTVEQPRLHQPSDATPVNFLASSSPLGSFSIPGIRPSLSCPTSVFDSPLLPIGASTNQHHHQPIMPCQSNDTATDRLNAVDVSAIEYYEDDDATPSEDDSGEETHRAAVVNPMRNLSDAFELLVSSEDDTTKKQQRPKQSVQDTFTASSSTCDVTFEDNLKSAKTTSASITSTKPSPTSVLGFDTVDSSSPPATKKEKLSNSTMASLFYACLYHVSSFMKIYVEAADAAMSDPKGHLYNDEALHQGGGASNNVNAKDGKVHAHPIRSKESKNILVLACTNGEESMKPSMGAALLDEEWWLLSAMASRSPEEVALNHASALPSTFSEALGEKDSTTGDSNTSSSKTQLWKPGRSWWEAKSGKNPWVEPVVHNNRWRYLWPLIHYHKFLAKSIRKLRRNGIDVKTSTSSVSLFLRQEVCNVSDHLAFMSKYDSEQWTSALRCFDGWTDHTHDVEESVRKLVLQHKLQDISEMSDLESSLLRSQVSDAMLRAIKSEKEKLSQDAYSQQEAPATKRHLNNDAKNGNWKRPPVHNKTPNKMTAVNRGARWNRAGYSAPYAHHGMHGQHFHPPHPYAHPPYGHYHYHQHQYSGYDHYPPHHNLGYAPPQYPVDQYGQQQYYQNYPIDGGYADTSFDGSAHLSEASAPSAYPDETPTRYAGNDAHYPPPSPYWNHLNLSQLPGLCSPGCQLSPASSFNARHSETELVGKAKSLIMFPKQTNSPASRFNMSPQDYTLPSVCASTLNDSVQDESFVLPPIEGFSAETPQKKSGSDA</sequence>
<evidence type="ECO:0000256" key="1">
    <source>
        <dbReference type="ARBA" id="ARBA00009988"/>
    </source>
</evidence>
<evidence type="ECO:0000256" key="3">
    <source>
        <dbReference type="ARBA" id="ARBA00022679"/>
    </source>
</evidence>
<dbReference type="SUPFAM" id="SSF52540">
    <property type="entry name" value="P-loop containing nucleoside triphosphate hydrolases"/>
    <property type="match status" value="1"/>
</dbReference>
<dbReference type="EMBL" id="JATAAI010000001">
    <property type="protein sequence ID" value="KAK1749062.1"/>
    <property type="molecule type" value="Genomic_DNA"/>
</dbReference>
<feature type="region of interest" description="Disordered" evidence="5">
    <location>
        <begin position="834"/>
        <end position="854"/>
    </location>
</feature>
<feature type="region of interest" description="Disordered" evidence="5">
    <location>
        <begin position="600"/>
        <end position="621"/>
    </location>
</feature>
<dbReference type="Proteomes" id="UP001224775">
    <property type="component" value="Unassembled WGS sequence"/>
</dbReference>
<gene>
    <name evidence="6" type="ORF">QTG54_001001</name>
</gene>
<accession>A0AAD8YPK9</accession>
<feature type="region of interest" description="Disordered" evidence="5">
    <location>
        <begin position="635"/>
        <end position="656"/>
    </location>
</feature>
<dbReference type="GO" id="GO:0008476">
    <property type="term" value="F:protein-tyrosine sulfotransferase activity"/>
    <property type="evidence" value="ECO:0007669"/>
    <property type="project" value="UniProtKB-EC"/>
</dbReference>
<evidence type="ECO:0000256" key="5">
    <source>
        <dbReference type="SAM" id="MobiDB-lite"/>
    </source>
</evidence>
<dbReference type="AlphaFoldDB" id="A0AAD8YPK9"/>
<feature type="compositionally biased region" description="Low complexity" evidence="5">
    <location>
        <begin position="844"/>
        <end position="854"/>
    </location>
</feature>
<feature type="compositionally biased region" description="Acidic residues" evidence="5">
    <location>
        <begin position="600"/>
        <end position="610"/>
    </location>
</feature>
<comment type="caution">
    <text evidence="6">The sequence shown here is derived from an EMBL/GenBank/DDBJ whole genome shotgun (WGS) entry which is preliminary data.</text>
</comment>
<comment type="catalytic activity">
    <reaction evidence="4">
        <text>L-tyrosyl-[protein] + 3'-phosphoadenylyl sulfate = O-sulfo-L-tyrosine-[protein] + adenosine 3',5'-bisphosphate + H(+)</text>
        <dbReference type="Rhea" id="RHEA:16801"/>
        <dbReference type="Rhea" id="RHEA-COMP:10136"/>
        <dbReference type="Rhea" id="RHEA-COMP:11688"/>
        <dbReference type="ChEBI" id="CHEBI:15378"/>
        <dbReference type="ChEBI" id="CHEBI:46858"/>
        <dbReference type="ChEBI" id="CHEBI:58339"/>
        <dbReference type="ChEBI" id="CHEBI:58343"/>
        <dbReference type="ChEBI" id="CHEBI:65286"/>
        <dbReference type="EC" id="2.8.2.20"/>
    </reaction>
</comment>
<feature type="compositionally biased region" description="Polar residues" evidence="5">
    <location>
        <begin position="646"/>
        <end position="656"/>
    </location>
</feature>
<evidence type="ECO:0000256" key="4">
    <source>
        <dbReference type="ARBA" id="ARBA00048460"/>
    </source>
</evidence>
<dbReference type="InterPro" id="IPR027417">
    <property type="entry name" value="P-loop_NTPase"/>
</dbReference>
<proteinExistence type="inferred from homology"/>
<dbReference type="Gene3D" id="3.40.50.300">
    <property type="entry name" value="P-loop containing nucleotide triphosphate hydrolases"/>
    <property type="match status" value="1"/>
</dbReference>
<name>A0AAD8YPK9_9STRA</name>
<evidence type="ECO:0000313" key="6">
    <source>
        <dbReference type="EMBL" id="KAK1749062.1"/>
    </source>
</evidence>
<evidence type="ECO:0000313" key="7">
    <source>
        <dbReference type="Proteomes" id="UP001224775"/>
    </source>
</evidence>
<keyword evidence="7" id="KW-1185">Reference proteome</keyword>
<feature type="region of interest" description="Disordered" evidence="5">
    <location>
        <begin position="1138"/>
        <end position="1157"/>
    </location>
</feature>
<dbReference type="InterPro" id="IPR026634">
    <property type="entry name" value="TPST-like"/>
</dbReference>
<comment type="similarity">
    <text evidence="1">Belongs to the protein sulfotransferase family.</text>
</comment>
<dbReference type="PANTHER" id="PTHR12788">
    <property type="entry name" value="PROTEIN-TYROSINE SULFOTRANSFERASE 2"/>
    <property type="match status" value="1"/>
</dbReference>
<dbReference type="EC" id="2.8.2.20" evidence="2"/>
<feature type="region of interest" description="Disordered" evidence="5">
    <location>
        <begin position="1006"/>
        <end position="1044"/>
    </location>
</feature>
<reference evidence="6" key="1">
    <citation type="submission" date="2023-06" db="EMBL/GenBank/DDBJ databases">
        <title>Survivors Of The Sea: Transcriptome response of Skeletonema marinoi to long-term dormancy.</title>
        <authorList>
            <person name="Pinder M.I.M."/>
            <person name="Kourtchenko O."/>
            <person name="Robertson E.K."/>
            <person name="Larsson T."/>
            <person name="Maumus F."/>
            <person name="Osuna-Cruz C.M."/>
            <person name="Vancaester E."/>
            <person name="Stenow R."/>
            <person name="Vandepoele K."/>
            <person name="Ploug H."/>
            <person name="Bruchert V."/>
            <person name="Godhe A."/>
            <person name="Topel M."/>
        </authorList>
    </citation>
    <scope>NUCLEOTIDE SEQUENCE</scope>
    <source>
        <strain evidence="6">R05AC</strain>
    </source>
</reference>
<dbReference type="GO" id="GO:0005794">
    <property type="term" value="C:Golgi apparatus"/>
    <property type="evidence" value="ECO:0007669"/>
    <property type="project" value="TreeGrafter"/>
</dbReference>
<feature type="region of interest" description="Disordered" evidence="5">
    <location>
        <begin position="672"/>
        <end position="706"/>
    </location>
</feature>
<organism evidence="6 7">
    <name type="scientific">Skeletonema marinoi</name>
    <dbReference type="NCBI Taxonomy" id="267567"/>
    <lineage>
        <taxon>Eukaryota</taxon>
        <taxon>Sar</taxon>
        <taxon>Stramenopiles</taxon>
        <taxon>Ochrophyta</taxon>
        <taxon>Bacillariophyta</taxon>
        <taxon>Coscinodiscophyceae</taxon>
        <taxon>Thalassiosirophycidae</taxon>
        <taxon>Thalassiosirales</taxon>
        <taxon>Skeletonemataceae</taxon>
        <taxon>Skeletonema</taxon>
        <taxon>Skeletonema marinoi-dohrnii complex</taxon>
    </lineage>
</organism>
<protein>
    <recommendedName>
        <fullName evidence="2">protein-tyrosine sulfotransferase</fullName>
        <ecNumber evidence="2">2.8.2.20</ecNumber>
    </recommendedName>
</protein>
<feature type="compositionally biased region" description="Low complexity" evidence="5">
    <location>
        <begin position="672"/>
        <end position="688"/>
    </location>
</feature>